<sequence>MSINLTYFENLNIGNNQYPWYVPQMAIFNGSCFKGETRSIVPTTYFPQGDKPFNKDQATAISLSENNAIWFINPFKYTLCLFRNDKKDYACVGGGTCLESDFDTGTVYNRALIVANNDTTLSSRYLTGSARKVTSINRTLAVVWLLITIMITMLGEL</sequence>
<keyword evidence="1" id="KW-0472">Membrane</keyword>
<dbReference type="RefSeq" id="XP_025356740.1">
    <property type="nucleotide sequence ID" value="XM_025497491.1"/>
</dbReference>
<dbReference type="InParanoid" id="A0A316VHC6"/>
<keyword evidence="1" id="KW-1133">Transmembrane helix</keyword>
<protein>
    <submittedName>
        <fullName evidence="2">Uncharacterized protein</fullName>
    </submittedName>
</protein>
<evidence type="ECO:0000313" key="3">
    <source>
        <dbReference type="Proteomes" id="UP000245771"/>
    </source>
</evidence>
<dbReference type="EMBL" id="KZ819602">
    <property type="protein sequence ID" value="PWN36438.1"/>
    <property type="molecule type" value="Genomic_DNA"/>
</dbReference>
<accession>A0A316VHC6</accession>
<keyword evidence="1" id="KW-0812">Transmembrane</keyword>
<evidence type="ECO:0000256" key="1">
    <source>
        <dbReference type="SAM" id="Phobius"/>
    </source>
</evidence>
<gene>
    <name evidence="2" type="ORF">FA14DRAFT_151889</name>
</gene>
<keyword evidence="3" id="KW-1185">Reference proteome</keyword>
<feature type="transmembrane region" description="Helical" evidence="1">
    <location>
        <begin position="139"/>
        <end position="155"/>
    </location>
</feature>
<organism evidence="2 3">
    <name type="scientific">Meira miltonrushii</name>
    <dbReference type="NCBI Taxonomy" id="1280837"/>
    <lineage>
        <taxon>Eukaryota</taxon>
        <taxon>Fungi</taxon>
        <taxon>Dikarya</taxon>
        <taxon>Basidiomycota</taxon>
        <taxon>Ustilaginomycotina</taxon>
        <taxon>Exobasidiomycetes</taxon>
        <taxon>Exobasidiales</taxon>
        <taxon>Brachybasidiaceae</taxon>
        <taxon>Meira</taxon>
    </lineage>
</organism>
<evidence type="ECO:0000313" key="2">
    <source>
        <dbReference type="EMBL" id="PWN36438.1"/>
    </source>
</evidence>
<dbReference type="AlphaFoldDB" id="A0A316VHC6"/>
<dbReference type="GeneID" id="37019272"/>
<reference evidence="2 3" key="1">
    <citation type="journal article" date="2018" name="Mol. Biol. Evol.">
        <title>Broad Genomic Sampling Reveals a Smut Pathogenic Ancestry of the Fungal Clade Ustilaginomycotina.</title>
        <authorList>
            <person name="Kijpornyongpan T."/>
            <person name="Mondo S.J."/>
            <person name="Barry K."/>
            <person name="Sandor L."/>
            <person name="Lee J."/>
            <person name="Lipzen A."/>
            <person name="Pangilinan J."/>
            <person name="LaButti K."/>
            <person name="Hainaut M."/>
            <person name="Henrissat B."/>
            <person name="Grigoriev I.V."/>
            <person name="Spatafora J.W."/>
            <person name="Aime M.C."/>
        </authorList>
    </citation>
    <scope>NUCLEOTIDE SEQUENCE [LARGE SCALE GENOMIC DNA]</scope>
    <source>
        <strain evidence="2 3">MCA 3882</strain>
    </source>
</reference>
<proteinExistence type="predicted"/>
<name>A0A316VHC6_9BASI</name>
<dbReference type="Proteomes" id="UP000245771">
    <property type="component" value="Unassembled WGS sequence"/>
</dbReference>